<evidence type="ECO:0000313" key="5">
    <source>
        <dbReference type="EMBL" id="NXR16361.1"/>
    </source>
</evidence>
<name>A0A7L2J2E3_9PICI</name>
<feature type="disulfide bond" evidence="2">
    <location>
        <begin position="40"/>
        <end position="67"/>
    </location>
</feature>
<feature type="non-terminal residue" evidence="5">
    <location>
        <position position="1"/>
    </location>
</feature>
<comment type="caution">
    <text evidence="2">Lacks conserved residue(s) required for the propagation of feature annotation.</text>
</comment>
<organism evidence="5 6">
    <name type="scientific">Semnornis frantzii</name>
    <dbReference type="NCBI Taxonomy" id="91796"/>
    <lineage>
        <taxon>Eukaryota</taxon>
        <taxon>Metazoa</taxon>
        <taxon>Chordata</taxon>
        <taxon>Craniata</taxon>
        <taxon>Vertebrata</taxon>
        <taxon>Euteleostomi</taxon>
        <taxon>Archelosauria</taxon>
        <taxon>Archosauria</taxon>
        <taxon>Dinosauria</taxon>
        <taxon>Saurischia</taxon>
        <taxon>Theropoda</taxon>
        <taxon>Coelurosauria</taxon>
        <taxon>Aves</taxon>
        <taxon>Neognathae</taxon>
        <taxon>Neoaves</taxon>
        <taxon>Telluraves</taxon>
        <taxon>Coraciimorphae</taxon>
        <taxon>Piciformes</taxon>
        <taxon>Ramphastidae</taxon>
        <taxon>Semnornis</taxon>
    </lineage>
</organism>
<dbReference type="EMBL" id="VWYK01241033">
    <property type="protein sequence ID" value="NXR16361.1"/>
    <property type="molecule type" value="Genomic_DNA"/>
</dbReference>
<protein>
    <submittedName>
        <fullName evidence="5">CR2 protein</fullName>
    </submittedName>
</protein>
<dbReference type="Proteomes" id="UP000536381">
    <property type="component" value="Unassembled WGS sequence"/>
</dbReference>
<gene>
    <name evidence="5" type="primary">Cr2_1</name>
    <name evidence="4" type="synonym">Cr2_0</name>
    <name evidence="5" type="ORF">SEMFRA_R11484</name>
    <name evidence="4" type="ORF">SEMFRA_R11890</name>
</gene>
<proteinExistence type="predicted"/>
<feature type="non-terminal residue" evidence="5">
    <location>
        <position position="80"/>
    </location>
</feature>
<keyword evidence="2" id="KW-0768">Sushi</keyword>
<feature type="domain" description="Sushi" evidence="3">
    <location>
        <begin position="11"/>
        <end position="69"/>
    </location>
</feature>
<dbReference type="OrthoDB" id="6127264at2759"/>
<keyword evidence="6" id="KW-1185">Reference proteome</keyword>
<comment type="caution">
    <text evidence="5">The sequence shown here is derived from an EMBL/GenBank/DDBJ whole genome shotgun (WGS) entry which is preliminary data.</text>
</comment>
<evidence type="ECO:0000313" key="4">
    <source>
        <dbReference type="EMBL" id="NXR11218.1"/>
    </source>
</evidence>
<evidence type="ECO:0000259" key="3">
    <source>
        <dbReference type="PROSITE" id="PS50923"/>
    </source>
</evidence>
<accession>A0A7L2J2E3</accession>
<keyword evidence="1 2" id="KW-1015">Disulfide bond</keyword>
<evidence type="ECO:0000256" key="2">
    <source>
        <dbReference type="PROSITE-ProRule" id="PRU00302"/>
    </source>
</evidence>
<sequence length="80" mass="8483">QRLLPMSSAAIGCEAPEVQNGKVHELQSTYTAGETLGFTCDVGYATEDIYESQCQPGGTWDPPVPTCEKGECGYPEGSPV</sequence>
<evidence type="ECO:0000313" key="6">
    <source>
        <dbReference type="Proteomes" id="UP000536381"/>
    </source>
</evidence>
<dbReference type="InterPro" id="IPR035976">
    <property type="entry name" value="Sushi/SCR/CCP_sf"/>
</dbReference>
<dbReference type="Gene3D" id="2.10.70.10">
    <property type="entry name" value="Complement Module, domain 1"/>
    <property type="match status" value="1"/>
</dbReference>
<dbReference type="EMBL" id="VWYK01068648">
    <property type="protein sequence ID" value="NXR11218.1"/>
    <property type="molecule type" value="Genomic_DNA"/>
</dbReference>
<dbReference type="SUPFAM" id="SSF57535">
    <property type="entry name" value="Complement control module/SCR domain"/>
    <property type="match status" value="1"/>
</dbReference>
<reference evidence="5 6" key="1">
    <citation type="submission" date="2019-09" db="EMBL/GenBank/DDBJ databases">
        <title>Bird 10,000 Genomes (B10K) Project - Family phase.</title>
        <authorList>
            <person name="Zhang G."/>
        </authorList>
    </citation>
    <scope>NUCLEOTIDE SEQUENCE [LARGE SCALE GENOMIC DNA]</scope>
    <source>
        <strain evidence="5">B10K-DU-001-42</strain>
        <tissue evidence="5">Muscle</tissue>
    </source>
</reference>
<dbReference type="AlphaFoldDB" id="A0A7L2J2E3"/>
<dbReference type="CDD" id="cd00033">
    <property type="entry name" value="CCP"/>
    <property type="match status" value="1"/>
</dbReference>
<evidence type="ECO:0000256" key="1">
    <source>
        <dbReference type="ARBA" id="ARBA00023157"/>
    </source>
</evidence>
<dbReference type="InterPro" id="IPR000436">
    <property type="entry name" value="Sushi_SCR_CCP_dom"/>
</dbReference>
<dbReference type="PROSITE" id="PS50923">
    <property type="entry name" value="SUSHI"/>
    <property type="match status" value="1"/>
</dbReference>
<dbReference type="SMART" id="SM00032">
    <property type="entry name" value="CCP"/>
    <property type="match status" value="1"/>
</dbReference>
<dbReference type="Pfam" id="PF00084">
    <property type="entry name" value="Sushi"/>
    <property type="match status" value="1"/>
</dbReference>